<keyword evidence="2" id="KW-1003">Cell membrane</keyword>
<comment type="caution">
    <text evidence="16">The sequence shown here is derived from an EMBL/GenBank/DDBJ whole genome shotgun (WGS) entry which is preliminary data.</text>
</comment>
<proteinExistence type="inferred from homology"/>
<keyword evidence="4" id="KW-0145">Chemotaxis</keyword>
<dbReference type="STRING" id="69222.BG55_10610"/>
<feature type="domain" description="Methyl-accepting transducer" evidence="14">
    <location>
        <begin position="273"/>
        <end position="502"/>
    </location>
</feature>
<dbReference type="CDD" id="cd19407">
    <property type="entry name" value="Tar_Tsr_sensor"/>
    <property type="match status" value="1"/>
</dbReference>
<evidence type="ECO:0000256" key="6">
    <source>
        <dbReference type="ARBA" id="ARBA00022692"/>
    </source>
</evidence>
<feature type="transmembrane region" description="Helical" evidence="13">
    <location>
        <begin position="192"/>
        <end position="214"/>
    </location>
</feature>
<dbReference type="PROSITE" id="PS00538">
    <property type="entry name" value="CHEMOTAXIS_TRANSDUC_1"/>
    <property type="match status" value="1"/>
</dbReference>
<dbReference type="PATRIC" id="fig|69222.5.peg.2196"/>
<dbReference type="SUPFAM" id="SSF47170">
    <property type="entry name" value="Aspartate receptor, ligand-binding domain"/>
    <property type="match status" value="1"/>
</dbReference>
<dbReference type="InterPro" id="IPR003122">
    <property type="entry name" value="Tar_rcpt_lig-bd"/>
</dbReference>
<dbReference type="InterPro" id="IPR051310">
    <property type="entry name" value="MCP_chemotaxis"/>
</dbReference>
<dbReference type="GO" id="GO:0007165">
    <property type="term" value="P:signal transduction"/>
    <property type="evidence" value="ECO:0007669"/>
    <property type="project" value="UniProtKB-KW"/>
</dbReference>
<evidence type="ECO:0000256" key="3">
    <source>
        <dbReference type="ARBA" id="ARBA00022481"/>
    </source>
</evidence>
<dbReference type="InterPro" id="IPR003660">
    <property type="entry name" value="HAMP_dom"/>
</dbReference>
<keyword evidence="17" id="KW-1185">Reference proteome</keyword>
<evidence type="ECO:0000256" key="1">
    <source>
        <dbReference type="ARBA" id="ARBA00004429"/>
    </source>
</evidence>
<keyword evidence="5" id="KW-0997">Cell inner membrane</keyword>
<dbReference type="CDD" id="cd06225">
    <property type="entry name" value="HAMP"/>
    <property type="match status" value="1"/>
</dbReference>
<dbReference type="PROSITE" id="PS50111">
    <property type="entry name" value="CHEMOTAXIS_TRANSDUC_2"/>
    <property type="match status" value="1"/>
</dbReference>
<dbReference type="Proteomes" id="UP000019918">
    <property type="component" value="Unassembled WGS sequence"/>
</dbReference>
<evidence type="ECO:0000256" key="2">
    <source>
        <dbReference type="ARBA" id="ARBA00022475"/>
    </source>
</evidence>
<comment type="subcellular location">
    <subcellularLocation>
        <location evidence="1">Cell inner membrane</location>
        <topology evidence="1">Multi-pass membrane protein</topology>
    </subcellularLocation>
</comment>
<sequence length="559" mass="59456">MIKNMKVVTSIIIMLVVFSGLLLISSALSFKAINQDKNNFTHANTLTHQQGQLSDSWQTLIKTRVTINRVAIRILKKQTDAAAQAAIAKLLSDAAASLQVAQQHYDAYKNAPAINGQSPELAARVASSYQQLFDTLTMSIQYLRANNYEAYGNLDTQKAQEMMEESYNQWRTQNDALLATGMEQNQHSFSHMVWTLAGVVLVLALLVLAVWVVIKAVLLTPLKLVTTHIQGIAGGDLSGHLSVEGRSEMALLATHLSAMQQSLKQTVSHVRDSASAIYTGAGEISLGNNDLSARTEQQAASLEQTAASMEQLTATVKQNAENARQASQLAKSASETAGKGGQMVDGVVKTMGEIAGSSQKIADIISVIDGIAFQTNILALNAAVEAARAGEQGRGFAVVAGEVRNLAQRSAQAAKEIKTLIEASVSRVDAGSEQVSVAGKTMHDIVAAVMRVTDIMGEIASASDEQSRGIDQIGLAVTEMDRVTQQNAALVQESAAASASLEEQASRLSQAVAAFRTDQTPGRSLSSAKPADKAIPAPLLPLAPPRKALQGDQGNWETF</sequence>
<dbReference type="RefSeq" id="WP_034937054.1">
    <property type="nucleotide sequence ID" value="NZ_JFHN01000045.1"/>
</dbReference>
<evidence type="ECO:0000256" key="5">
    <source>
        <dbReference type="ARBA" id="ARBA00022519"/>
    </source>
</evidence>
<dbReference type="InterPro" id="IPR035440">
    <property type="entry name" value="4HB_MCP_dom_sf"/>
</dbReference>
<dbReference type="EMBL" id="JFHN01000045">
    <property type="protein sequence ID" value="EXU75605.1"/>
    <property type="molecule type" value="Genomic_DNA"/>
</dbReference>
<dbReference type="GO" id="GO:0004888">
    <property type="term" value="F:transmembrane signaling receptor activity"/>
    <property type="evidence" value="ECO:0007669"/>
    <property type="project" value="InterPro"/>
</dbReference>
<dbReference type="AlphaFoldDB" id="A0A014NP51"/>
<feature type="domain" description="HAMP" evidence="15">
    <location>
        <begin position="216"/>
        <end position="268"/>
    </location>
</feature>
<dbReference type="PANTHER" id="PTHR43531:SF16">
    <property type="entry name" value="METHYL-ACCEPTING CHEMOTAXIS PROTEIN II"/>
    <property type="match status" value="1"/>
</dbReference>
<dbReference type="Pfam" id="PF00015">
    <property type="entry name" value="MCPsignal"/>
    <property type="match status" value="1"/>
</dbReference>
<gene>
    <name evidence="16" type="ORF">BG55_10610</name>
</gene>
<keyword evidence="9 11" id="KW-0807">Transducer</keyword>
<dbReference type="FunFam" id="1.10.287.950:FF:000001">
    <property type="entry name" value="Methyl-accepting chemotaxis sensory transducer"/>
    <property type="match status" value="1"/>
</dbReference>
<evidence type="ECO:0000259" key="14">
    <source>
        <dbReference type="PROSITE" id="PS50111"/>
    </source>
</evidence>
<evidence type="ECO:0000256" key="10">
    <source>
        <dbReference type="ARBA" id="ARBA00029447"/>
    </source>
</evidence>
<keyword evidence="7 13" id="KW-1133">Transmembrane helix</keyword>
<evidence type="ECO:0000313" key="17">
    <source>
        <dbReference type="Proteomes" id="UP000019918"/>
    </source>
</evidence>
<evidence type="ECO:0000256" key="13">
    <source>
        <dbReference type="SAM" id="Phobius"/>
    </source>
</evidence>
<evidence type="ECO:0000256" key="7">
    <source>
        <dbReference type="ARBA" id="ARBA00022989"/>
    </source>
</evidence>
<accession>A0A014NP51</accession>
<dbReference type="InterPro" id="IPR004089">
    <property type="entry name" value="MCPsignal_dom"/>
</dbReference>
<keyword evidence="3" id="KW-0488">Methylation</keyword>
<dbReference type="Pfam" id="PF00672">
    <property type="entry name" value="HAMP"/>
    <property type="match status" value="1"/>
</dbReference>
<dbReference type="PROSITE" id="PS50885">
    <property type="entry name" value="HAMP"/>
    <property type="match status" value="1"/>
</dbReference>
<dbReference type="SMART" id="SM00304">
    <property type="entry name" value="HAMP"/>
    <property type="match status" value="1"/>
</dbReference>
<comment type="similarity">
    <text evidence="10">Belongs to the methyl-accepting chemotaxis (MCP) protein family.</text>
</comment>
<evidence type="ECO:0000256" key="9">
    <source>
        <dbReference type="ARBA" id="ARBA00023224"/>
    </source>
</evidence>
<evidence type="ECO:0000256" key="8">
    <source>
        <dbReference type="ARBA" id="ARBA00023136"/>
    </source>
</evidence>
<feature type="compositionally biased region" description="Polar residues" evidence="12">
    <location>
        <begin position="518"/>
        <end position="527"/>
    </location>
</feature>
<dbReference type="InterPro" id="IPR004091">
    <property type="entry name" value="Chemotax_Me-accpt_rcpt_Me-site"/>
</dbReference>
<feature type="region of interest" description="Disordered" evidence="12">
    <location>
        <begin position="518"/>
        <end position="559"/>
    </location>
</feature>
<dbReference type="InterPro" id="IPR004090">
    <property type="entry name" value="Chemotax_Me-accpt_rcpt"/>
</dbReference>
<organism evidence="16 17">
    <name type="scientific">Erwinia mallotivora</name>
    <dbReference type="NCBI Taxonomy" id="69222"/>
    <lineage>
        <taxon>Bacteria</taxon>
        <taxon>Pseudomonadati</taxon>
        <taxon>Pseudomonadota</taxon>
        <taxon>Gammaproteobacteria</taxon>
        <taxon>Enterobacterales</taxon>
        <taxon>Erwiniaceae</taxon>
        <taxon>Erwinia</taxon>
    </lineage>
</organism>
<keyword evidence="8 13" id="KW-0472">Membrane</keyword>
<dbReference type="Gene3D" id="1.10.287.950">
    <property type="entry name" value="Methyl-accepting chemotaxis protein"/>
    <property type="match status" value="1"/>
</dbReference>
<reference evidence="16 17" key="1">
    <citation type="submission" date="2014-02" db="EMBL/GenBank/DDBJ databases">
        <title>Draft genome of Erwinia mallotivora strain BT-MARDI, a papaya dieback pathogen.</title>
        <authorList>
            <person name="Redzuan R."/>
            <person name="Abu Bakar N."/>
            <person name="Badrun R."/>
            <person name="Mohd Raih M.F."/>
            <person name="Rozano L."/>
            <person name="Mat Amin N."/>
        </authorList>
    </citation>
    <scope>NUCLEOTIDE SEQUENCE [LARGE SCALE GENOMIC DNA]</scope>
    <source>
        <strain evidence="16 17">BT-MARDI</strain>
    </source>
</reference>
<dbReference type="PANTHER" id="PTHR43531">
    <property type="entry name" value="PROTEIN ICFG"/>
    <property type="match status" value="1"/>
</dbReference>
<protein>
    <submittedName>
        <fullName evidence="16">Chemotaxis protein</fullName>
    </submittedName>
</protein>
<name>A0A014NP51_9GAMM</name>
<dbReference type="Gene3D" id="1.20.120.30">
    <property type="entry name" value="Aspartate receptor, ligand-binding domain"/>
    <property type="match status" value="1"/>
</dbReference>
<evidence type="ECO:0000256" key="4">
    <source>
        <dbReference type="ARBA" id="ARBA00022500"/>
    </source>
</evidence>
<evidence type="ECO:0000313" key="16">
    <source>
        <dbReference type="EMBL" id="EXU75605.1"/>
    </source>
</evidence>
<dbReference type="GO" id="GO:0006935">
    <property type="term" value="P:chemotaxis"/>
    <property type="evidence" value="ECO:0007669"/>
    <property type="project" value="UniProtKB-KW"/>
</dbReference>
<dbReference type="SUPFAM" id="SSF58104">
    <property type="entry name" value="Methyl-accepting chemotaxis protein (MCP) signaling domain"/>
    <property type="match status" value="1"/>
</dbReference>
<dbReference type="CDD" id="cd11386">
    <property type="entry name" value="MCP_signal"/>
    <property type="match status" value="1"/>
</dbReference>
<evidence type="ECO:0000256" key="11">
    <source>
        <dbReference type="PROSITE-ProRule" id="PRU00284"/>
    </source>
</evidence>
<dbReference type="PRINTS" id="PR00260">
    <property type="entry name" value="CHEMTRNSDUCR"/>
</dbReference>
<evidence type="ECO:0000259" key="15">
    <source>
        <dbReference type="PROSITE" id="PS50885"/>
    </source>
</evidence>
<dbReference type="SMART" id="SM00319">
    <property type="entry name" value="TarH"/>
    <property type="match status" value="1"/>
</dbReference>
<keyword evidence="6 13" id="KW-0812">Transmembrane</keyword>
<dbReference type="GO" id="GO:0005886">
    <property type="term" value="C:plasma membrane"/>
    <property type="evidence" value="ECO:0007669"/>
    <property type="project" value="UniProtKB-SubCell"/>
</dbReference>
<dbReference type="SMART" id="SM00283">
    <property type="entry name" value="MA"/>
    <property type="match status" value="1"/>
</dbReference>
<dbReference type="Pfam" id="PF02203">
    <property type="entry name" value="TarH"/>
    <property type="match status" value="1"/>
</dbReference>
<evidence type="ECO:0000256" key="12">
    <source>
        <dbReference type="SAM" id="MobiDB-lite"/>
    </source>
</evidence>